<comment type="catalytic activity">
    <reaction evidence="1">
        <text>chorismate = isochorismate</text>
        <dbReference type="Rhea" id="RHEA:18985"/>
        <dbReference type="ChEBI" id="CHEBI:29748"/>
        <dbReference type="ChEBI" id="CHEBI:29780"/>
        <dbReference type="EC" id="5.4.4.2"/>
    </reaction>
</comment>
<dbReference type="InterPro" id="IPR005801">
    <property type="entry name" value="ADC_synthase"/>
</dbReference>
<organism evidence="7 8">
    <name type="scientific">Desertihabitans brevis</name>
    <dbReference type="NCBI Taxonomy" id="2268447"/>
    <lineage>
        <taxon>Bacteria</taxon>
        <taxon>Bacillati</taxon>
        <taxon>Actinomycetota</taxon>
        <taxon>Actinomycetes</taxon>
        <taxon>Propionibacteriales</taxon>
        <taxon>Propionibacteriaceae</taxon>
        <taxon>Desertihabitans</taxon>
    </lineage>
</organism>
<comment type="similarity">
    <text evidence="2">Belongs to the isochorismate synthase family.</text>
</comment>
<dbReference type="AlphaFoldDB" id="A0A367YVB2"/>
<protein>
    <recommendedName>
        <fullName evidence="3">isochorismate synthase</fullName>
        <ecNumber evidence="3">5.4.4.2</ecNumber>
    </recommendedName>
    <alternativeName>
        <fullName evidence="5">Isochorismate mutase</fullName>
    </alternativeName>
</protein>
<dbReference type="EMBL" id="QOUI01000005">
    <property type="protein sequence ID" value="RCK69826.1"/>
    <property type="molecule type" value="Genomic_DNA"/>
</dbReference>
<evidence type="ECO:0000256" key="3">
    <source>
        <dbReference type="ARBA" id="ARBA00012824"/>
    </source>
</evidence>
<name>A0A367YVB2_9ACTN</name>
<keyword evidence="8" id="KW-1185">Reference proteome</keyword>
<dbReference type="SUPFAM" id="SSF56322">
    <property type="entry name" value="ADC synthase"/>
    <property type="match status" value="1"/>
</dbReference>
<evidence type="ECO:0000256" key="5">
    <source>
        <dbReference type="ARBA" id="ARBA00041564"/>
    </source>
</evidence>
<evidence type="ECO:0000313" key="7">
    <source>
        <dbReference type="EMBL" id="RCK69826.1"/>
    </source>
</evidence>
<accession>A0A367YVB2</accession>
<keyword evidence="4 7" id="KW-0413">Isomerase</keyword>
<dbReference type="InterPro" id="IPR015890">
    <property type="entry name" value="Chorismate_C"/>
</dbReference>
<dbReference type="PANTHER" id="PTHR42839">
    <property type="entry name" value="ISOCHORISMATE SYNTHASE ENTC"/>
    <property type="match status" value="1"/>
</dbReference>
<dbReference type="PANTHER" id="PTHR42839:SF2">
    <property type="entry name" value="ISOCHORISMATE SYNTHASE ENTC"/>
    <property type="match status" value="1"/>
</dbReference>
<comment type="caution">
    <text evidence="7">The sequence shown here is derived from an EMBL/GenBank/DDBJ whole genome shotgun (WGS) entry which is preliminary data.</text>
</comment>
<dbReference type="Pfam" id="PF00425">
    <property type="entry name" value="Chorismate_bind"/>
    <property type="match status" value="1"/>
</dbReference>
<feature type="domain" description="Chorismate-utilising enzyme C-terminal" evidence="6">
    <location>
        <begin position="166"/>
        <end position="416"/>
    </location>
</feature>
<proteinExistence type="inferred from homology"/>
<dbReference type="Proteomes" id="UP000252770">
    <property type="component" value="Unassembled WGS sequence"/>
</dbReference>
<reference evidence="7 8" key="1">
    <citation type="submission" date="2018-07" db="EMBL/GenBank/DDBJ databases">
        <title>Desertimonas flava gen. nov. sp. nov.</title>
        <authorList>
            <person name="Liu S."/>
        </authorList>
    </citation>
    <scope>NUCLEOTIDE SEQUENCE [LARGE SCALE GENOMIC DNA]</scope>
    <source>
        <strain evidence="7 8">16Sb5-5</strain>
    </source>
</reference>
<dbReference type="GO" id="GO:0008909">
    <property type="term" value="F:isochorismate synthase activity"/>
    <property type="evidence" value="ECO:0007669"/>
    <property type="project" value="UniProtKB-EC"/>
</dbReference>
<dbReference type="EC" id="5.4.4.2" evidence="3"/>
<sequence length="441" mass="45938">MLVHSSAPVFVRSTLLPGTGIDAVLDLLRRGPAGGVDFGWLHGEDGAVGGGAAVRWEPRPGEGTGAAASWWDGVCARLEHTGDSAGHASLAFGSFPFDPGHTRAAPVLVLPEWVLVHRHGGTVLLEASTRPFPVPATARLDALLGAVDQAPQEPVGLHEEHEALDAEQWAERVARGVKRILVGDLDKVVLARQVTVRGDRPLPVGRLARRLHASYPRCWTFLVDGLVGASPEMLVRREEGLVTSRVLAGTIGVSGATPETLGAALASSSKDLLEHEYAVASVASALAPYCDGMNVPSAPYVLELPNVLHLATEITAATSPMTSVLELVGALHPSAAVCGTPTPTARRLIAELESMDRGRYSGPVGWVDSTGDGAWAIALRCGQVDPDDSRVVRLFAGCGIVADSDPDAEVAESEAKLVPMRTALAEASAATGRVASGTGAR</sequence>
<evidence type="ECO:0000256" key="1">
    <source>
        <dbReference type="ARBA" id="ARBA00000799"/>
    </source>
</evidence>
<dbReference type="InterPro" id="IPR004561">
    <property type="entry name" value="IsoChor_synthase"/>
</dbReference>
<dbReference type="Gene3D" id="3.60.120.10">
    <property type="entry name" value="Anthranilate synthase"/>
    <property type="match status" value="1"/>
</dbReference>
<evidence type="ECO:0000256" key="2">
    <source>
        <dbReference type="ARBA" id="ARBA00005297"/>
    </source>
</evidence>
<evidence type="ECO:0000313" key="8">
    <source>
        <dbReference type="Proteomes" id="UP000252770"/>
    </source>
</evidence>
<evidence type="ECO:0000256" key="4">
    <source>
        <dbReference type="ARBA" id="ARBA00023235"/>
    </source>
</evidence>
<dbReference type="NCBIfam" id="TIGR00543">
    <property type="entry name" value="isochor_syn"/>
    <property type="match status" value="1"/>
</dbReference>
<evidence type="ECO:0000259" key="6">
    <source>
        <dbReference type="Pfam" id="PF00425"/>
    </source>
</evidence>
<gene>
    <name evidence="7" type="ORF">DT076_09490</name>
</gene>